<name>A0A3P4AY72_9BURK</name>
<dbReference type="InterPro" id="IPR022548">
    <property type="entry name" value="DUF2846"/>
</dbReference>
<accession>A0A3P4AY72</accession>
<organism evidence="3 4">
    <name type="scientific">Pigmentiphaga humi</name>
    <dbReference type="NCBI Taxonomy" id="2478468"/>
    <lineage>
        <taxon>Bacteria</taxon>
        <taxon>Pseudomonadati</taxon>
        <taxon>Pseudomonadota</taxon>
        <taxon>Betaproteobacteria</taxon>
        <taxon>Burkholderiales</taxon>
        <taxon>Alcaligenaceae</taxon>
        <taxon>Pigmentiphaga</taxon>
    </lineage>
</organism>
<evidence type="ECO:0000259" key="2">
    <source>
        <dbReference type="Pfam" id="PF11008"/>
    </source>
</evidence>
<dbReference type="PIRSF" id="PIRSF012335">
    <property type="entry name" value="UCP012335"/>
    <property type="match status" value="1"/>
</dbReference>
<gene>
    <name evidence="3" type="ORF">PIGHUM_01079</name>
</gene>
<keyword evidence="4" id="KW-1185">Reference proteome</keyword>
<evidence type="ECO:0000256" key="1">
    <source>
        <dbReference type="SAM" id="SignalP"/>
    </source>
</evidence>
<proteinExistence type="predicted"/>
<protein>
    <recommendedName>
        <fullName evidence="2">DUF2846 domain-containing protein</fullName>
    </recommendedName>
</protein>
<dbReference type="EMBL" id="UWPJ01000009">
    <property type="protein sequence ID" value="VCU69019.1"/>
    <property type="molecule type" value="Genomic_DNA"/>
</dbReference>
<reference evidence="3 4" key="1">
    <citation type="submission" date="2018-10" db="EMBL/GenBank/DDBJ databases">
        <authorList>
            <person name="Criscuolo A."/>
        </authorList>
    </citation>
    <scope>NUCLEOTIDE SEQUENCE [LARGE SCALE GENOMIC DNA]</scope>
    <source>
        <strain evidence="3">DnA1</strain>
    </source>
</reference>
<dbReference type="AlphaFoldDB" id="A0A3P4AY72"/>
<evidence type="ECO:0000313" key="3">
    <source>
        <dbReference type="EMBL" id="VCU69019.1"/>
    </source>
</evidence>
<dbReference type="Proteomes" id="UP000277294">
    <property type="component" value="Unassembled WGS sequence"/>
</dbReference>
<dbReference type="PROSITE" id="PS51257">
    <property type="entry name" value="PROKAR_LIPOPROTEIN"/>
    <property type="match status" value="1"/>
</dbReference>
<dbReference type="Pfam" id="PF11008">
    <property type="entry name" value="DUF2846"/>
    <property type="match status" value="1"/>
</dbReference>
<sequence>MHPMSFKALLSIACLILVTGCASVPMESAENNMKAKSFPTPEQGKSGLYVYRDSFVGKALKKDVYLDGNCIGETADKIFFYTQLAGNRTYKLSTESEFSPNDLVLDINAGKNYFVRQFIKVGVFVGGAGLESVSEEEGKRVISKPDVNLAAMSGHCDHPSIKPAANAAAQK</sequence>
<dbReference type="InterPro" id="IPR016596">
    <property type="entry name" value="UCP012335"/>
</dbReference>
<evidence type="ECO:0000313" key="4">
    <source>
        <dbReference type="Proteomes" id="UP000277294"/>
    </source>
</evidence>
<feature type="signal peptide" evidence="1">
    <location>
        <begin position="1"/>
        <end position="29"/>
    </location>
</feature>
<feature type="chain" id="PRO_5018269019" description="DUF2846 domain-containing protein" evidence="1">
    <location>
        <begin position="30"/>
        <end position="171"/>
    </location>
</feature>
<keyword evidence="1" id="KW-0732">Signal</keyword>
<feature type="domain" description="DUF2846" evidence="2">
    <location>
        <begin position="42"/>
        <end position="128"/>
    </location>
</feature>